<dbReference type="PROSITE" id="PS50206">
    <property type="entry name" value="RHODANESE_3"/>
    <property type="match status" value="1"/>
</dbReference>
<dbReference type="Gene3D" id="3.40.250.10">
    <property type="entry name" value="Rhodanese-like domain"/>
    <property type="match status" value="1"/>
</dbReference>
<dbReference type="EMBL" id="ACJN02000001">
    <property type="protein sequence ID" value="EFI36131.1"/>
    <property type="molecule type" value="Genomic_DNA"/>
</dbReference>
<comment type="caution">
    <text evidence="6">The sequence shown here is derived from an EMBL/GenBank/DDBJ whole genome shotgun (WGS) entry which is preliminary data.</text>
</comment>
<proteinExistence type="predicted"/>
<keyword evidence="3" id="KW-0804">Transcription</keyword>
<protein>
    <submittedName>
        <fullName evidence="6">Transcriptional regulator, ArsR family</fullName>
    </submittedName>
</protein>
<dbReference type="GO" id="GO:0003677">
    <property type="term" value="F:DNA binding"/>
    <property type="evidence" value="ECO:0007669"/>
    <property type="project" value="UniProtKB-KW"/>
</dbReference>
<evidence type="ECO:0000256" key="2">
    <source>
        <dbReference type="ARBA" id="ARBA00023125"/>
    </source>
</evidence>
<dbReference type="GO" id="GO:0004792">
    <property type="term" value="F:thiosulfate-cyanide sulfurtransferase activity"/>
    <property type="evidence" value="ECO:0007669"/>
    <property type="project" value="InterPro"/>
</dbReference>
<dbReference type="Pfam" id="PF01022">
    <property type="entry name" value="HTH_5"/>
    <property type="match status" value="1"/>
</dbReference>
<evidence type="ECO:0000259" key="4">
    <source>
        <dbReference type="PROSITE" id="PS50206"/>
    </source>
</evidence>
<feature type="domain" description="HTH arsR-type" evidence="5">
    <location>
        <begin position="7"/>
        <end position="101"/>
    </location>
</feature>
<evidence type="ECO:0000313" key="6">
    <source>
        <dbReference type="EMBL" id="EFI36131.1"/>
    </source>
</evidence>
<dbReference type="SUPFAM" id="SSF46785">
    <property type="entry name" value="Winged helix' DNA-binding domain"/>
    <property type="match status" value="1"/>
</dbReference>
<dbReference type="PANTHER" id="PTHR43132">
    <property type="entry name" value="ARSENICAL RESISTANCE OPERON REPRESSOR ARSR-RELATED"/>
    <property type="match status" value="1"/>
</dbReference>
<evidence type="ECO:0000313" key="7">
    <source>
        <dbReference type="Proteomes" id="UP000005496"/>
    </source>
</evidence>
<dbReference type="InterPro" id="IPR036388">
    <property type="entry name" value="WH-like_DNA-bd_sf"/>
</dbReference>
<organism evidence="6 7">
    <name type="scientific">Desulfonatronospira thiodismutans ASO3-1</name>
    <dbReference type="NCBI Taxonomy" id="555779"/>
    <lineage>
        <taxon>Bacteria</taxon>
        <taxon>Pseudomonadati</taxon>
        <taxon>Thermodesulfobacteriota</taxon>
        <taxon>Desulfovibrionia</taxon>
        <taxon>Desulfovibrionales</taxon>
        <taxon>Desulfonatronovibrionaceae</taxon>
        <taxon>Desulfonatronospira</taxon>
    </lineage>
</organism>
<dbReference type="InterPro" id="IPR001307">
    <property type="entry name" value="Thiosulphate_STrfase_CS"/>
</dbReference>
<name>D6SJS8_9BACT</name>
<reference evidence="6" key="1">
    <citation type="submission" date="2010-05" db="EMBL/GenBank/DDBJ databases">
        <title>The draft genome of Desulfonatronospira thiodismutans ASO3-1.</title>
        <authorList>
            <consortium name="US DOE Joint Genome Institute (JGI-PGF)"/>
            <person name="Lucas S."/>
            <person name="Copeland A."/>
            <person name="Lapidus A."/>
            <person name="Cheng J.-F."/>
            <person name="Bruce D."/>
            <person name="Goodwin L."/>
            <person name="Pitluck S."/>
            <person name="Chertkov O."/>
            <person name="Brettin T."/>
            <person name="Detter J.C."/>
            <person name="Han C."/>
            <person name="Land M.L."/>
            <person name="Hauser L."/>
            <person name="Kyrpides N."/>
            <person name="Mikhailova N."/>
            <person name="Muyzer G."/>
            <person name="Woyke T."/>
        </authorList>
    </citation>
    <scope>NUCLEOTIDE SEQUENCE [LARGE SCALE GENOMIC DNA]</scope>
    <source>
        <strain evidence="6">ASO3-1</strain>
    </source>
</reference>
<dbReference type="eggNOG" id="COG0640">
    <property type="taxonomic scope" value="Bacteria"/>
</dbReference>
<dbReference type="SMART" id="SM00450">
    <property type="entry name" value="RHOD"/>
    <property type="match status" value="1"/>
</dbReference>
<keyword evidence="7" id="KW-1185">Reference proteome</keyword>
<dbReference type="SUPFAM" id="SSF52821">
    <property type="entry name" value="Rhodanese/Cell cycle control phosphatase"/>
    <property type="match status" value="1"/>
</dbReference>
<dbReference type="InterPro" id="IPR036873">
    <property type="entry name" value="Rhodanese-like_dom_sf"/>
</dbReference>
<dbReference type="InterPro" id="IPR001763">
    <property type="entry name" value="Rhodanese-like_dom"/>
</dbReference>
<keyword evidence="1" id="KW-0805">Transcription regulation</keyword>
<dbReference type="CDD" id="cd00158">
    <property type="entry name" value="RHOD"/>
    <property type="match status" value="1"/>
</dbReference>
<dbReference type="eggNOG" id="COG0607">
    <property type="taxonomic scope" value="Bacteria"/>
</dbReference>
<dbReference type="Pfam" id="PF00581">
    <property type="entry name" value="Rhodanese"/>
    <property type="match status" value="1"/>
</dbReference>
<dbReference type="PANTHER" id="PTHR43132:SF8">
    <property type="entry name" value="HTH-TYPE TRANSCRIPTIONAL REGULATOR KMTR"/>
    <property type="match status" value="1"/>
</dbReference>
<dbReference type="NCBIfam" id="NF033788">
    <property type="entry name" value="HTH_metalloreg"/>
    <property type="match status" value="1"/>
</dbReference>
<dbReference type="PRINTS" id="PR00778">
    <property type="entry name" value="HTHARSR"/>
</dbReference>
<dbReference type="RefSeq" id="WP_008869256.1">
    <property type="nucleotide sequence ID" value="NZ_ACJN02000001.1"/>
</dbReference>
<dbReference type="PROSITE" id="PS00380">
    <property type="entry name" value="RHODANESE_1"/>
    <property type="match status" value="1"/>
</dbReference>
<evidence type="ECO:0000259" key="5">
    <source>
        <dbReference type="PROSITE" id="PS50987"/>
    </source>
</evidence>
<keyword evidence="2" id="KW-0238">DNA-binding</keyword>
<dbReference type="Gene3D" id="1.10.10.10">
    <property type="entry name" value="Winged helix-like DNA-binding domain superfamily/Winged helix DNA-binding domain"/>
    <property type="match status" value="1"/>
</dbReference>
<dbReference type="AlphaFoldDB" id="D6SJS8"/>
<sequence>MEDTVETKDRIYEQLARVGKAISSPKRLELLDLLRQGPRSVEVLACESGLSVANASRHLQVLRQAQLVEVEKQGKQVIYSVGDQKVCEFFQTMCSLAEARLADFERLMRKVAENDPYLEEVDRSLLMQRAREGSITVLDVRPAQEYAAGHIPGAVSVPLNELEERIQEISPENKIVAYCRGPYCLLASRAVELLRSKGFEAVRIRDGVHEWKMHGLQLER</sequence>
<dbReference type="GO" id="GO:0003700">
    <property type="term" value="F:DNA-binding transcription factor activity"/>
    <property type="evidence" value="ECO:0007669"/>
    <property type="project" value="InterPro"/>
</dbReference>
<dbReference type="CDD" id="cd00090">
    <property type="entry name" value="HTH_ARSR"/>
    <property type="match status" value="1"/>
</dbReference>
<evidence type="ECO:0000256" key="3">
    <source>
        <dbReference type="ARBA" id="ARBA00023163"/>
    </source>
</evidence>
<dbReference type="PROSITE" id="PS50987">
    <property type="entry name" value="HTH_ARSR_2"/>
    <property type="match status" value="1"/>
</dbReference>
<dbReference type="InterPro" id="IPR051011">
    <property type="entry name" value="Metal_resp_trans_reg"/>
</dbReference>
<dbReference type="InterPro" id="IPR036390">
    <property type="entry name" value="WH_DNA-bd_sf"/>
</dbReference>
<gene>
    <name evidence="6" type="ORF">Dthio_PD3584</name>
</gene>
<dbReference type="Proteomes" id="UP000005496">
    <property type="component" value="Unassembled WGS sequence"/>
</dbReference>
<feature type="domain" description="Rhodanese" evidence="4">
    <location>
        <begin position="131"/>
        <end position="220"/>
    </location>
</feature>
<evidence type="ECO:0000256" key="1">
    <source>
        <dbReference type="ARBA" id="ARBA00023015"/>
    </source>
</evidence>
<dbReference type="OrthoDB" id="9789348at2"/>
<dbReference type="SMART" id="SM00418">
    <property type="entry name" value="HTH_ARSR"/>
    <property type="match status" value="1"/>
</dbReference>
<accession>D6SJS8</accession>
<dbReference type="InterPro" id="IPR001845">
    <property type="entry name" value="HTH_ArsR_DNA-bd_dom"/>
</dbReference>
<dbReference type="InterPro" id="IPR011991">
    <property type="entry name" value="ArsR-like_HTH"/>
</dbReference>